<organism evidence="3 4">
    <name type="scientific">Brucella endophytica</name>
    <dbReference type="NCBI Taxonomy" id="1963359"/>
    <lineage>
        <taxon>Bacteria</taxon>
        <taxon>Pseudomonadati</taxon>
        <taxon>Pseudomonadota</taxon>
        <taxon>Alphaproteobacteria</taxon>
        <taxon>Hyphomicrobiales</taxon>
        <taxon>Brucellaceae</taxon>
        <taxon>Brucella/Ochrobactrum group</taxon>
        <taxon>Brucella</taxon>
    </lineage>
</organism>
<feature type="chain" id="PRO_5038036307" evidence="2">
    <location>
        <begin position="25"/>
        <end position="119"/>
    </location>
</feature>
<dbReference type="RefSeq" id="WP_188826058.1">
    <property type="nucleotide sequence ID" value="NZ_BMHH01000025.1"/>
</dbReference>
<sequence length="119" mass="12715">MRFLLKTVFWLTLAFVVLPHTPLAGLKAEMDQWVSAEPIGNPATEPDKTAEKAIQTLSTAKEKLADLTTFCEKNPLLCETGKSAISNAIQNLGNEAAKTADGGVPVPTLREAAEKAGHN</sequence>
<keyword evidence="4" id="KW-1185">Reference proteome</keyword>
<evidence type="ECO:0000313" key="4">
    <source>
        <dbReference type="Proteomes" id="UP000646478"/>
    </source>
</evidence>
<gene>
    <name evidence="3" type="ORF">GCM10011491_41010</name>
</gene>
<reference evidence="3" key="1">
    <citation type="journal article" date="2014" name="Int. J. Syst. Evol. Microbiol.">
        <title>Complete genome sequence of Corynebacterium casei LMG S-19264T (=DSM 44701T), isolated from a smear-ripened cheese.</title>
        <authorList>
            <consortium name="US DOE Joint Genome Institute (JGI-PGF)"/>
            <person name="Walter F."/>
            <person name="Albersmeier A."/>
            <person name="Kalinowski J."/>
            <person name="Ruckert C."/>
        </authorList>
    </citation>
    <scope>NUCLEOTIDE SEQUENCE</scope>
    <source>
        <strain evidence="3">CGMCC 1.15082</strain>
    </source>
</reference>
<accession>A0A916WK20</accession>
<dbReference type="AlphaFoldDB" id="A0A916WK20"/>
<comment type="caution">
    <text evidence="3">The sequence shown here is derived from an EMBL/GenBank/DDBJ whole genome shotgun (WGS) entry which is preliminary data.</text>
</comment>
<dbReference type="Pfam" id="PF17264">
    <property type="entry name" value="DUF5330"/>
    <property type="match status" value="1"/>
</dbReference>
<feature type="region of interest" description="Disordered" evidence="1">
    <location>
        <begin position="99"/>
        <end position="119"/>
    </location>
</feature>
<dbReference type="InterPro" id="IPR035220">
    <property type="entry name" value="DUF5330"/>
</dbReference>
<dbReference type="EMBL" id="BMHH01000025">
    <property type="protein sequence ID" value="GGB08806.1"/>
    <property type="molecule type" value="Genomic_DNA"/>
</dbReference>
<evidence type="ECO:0000313" key="3">
    <source>
        <dbReference type="EMBL" id="GGB08806.1"/>
    </source>
</evidence>
<reference evidence="3" key="2">
    <citation type="submission" date="2020-09" db="EMBL/GenBank/DDBJ databases">
        <authorList>
            <person name="Sun Q."/>
            <person name="Zhou Y."/>
        </authorList>
    </citation>
    <scope>NUCLEOTIDE SEQUENCE</scope>
    <source>
        <strain evidence="3">CGMCC 1.15082</strain>
    </source>
</reference>
<proteinExistence type="predicted"/>
<dbReference type="Proteomes" id="UP000646478">
    <property type="component" value="Unassembled WGS sequence"/>
</dbReference>
<keyword evidence="2" id="KW-0732">Signal</keyword>
<evidence type="ECO:0000256" key="1">
    <source>
        <dbReference type="SAM" id="MobiDB-lite"/>
    </source>
</evidence>
<feature type="signal peptide" evidence="2">
    <location>
        <begin position="1"/>
        <end position="24"/>
    </location>
</feature>
<name>A0A916WK20_9HYPH</name>
<evidence type="ECO:0000256" key="2">
    <source>
        <dbReference type="SAM" id="SignalP"/>
    </source>
</evidence>
<protein>
    <submittedName>
        <fullName evidence="3">Uncharacterized protein</fullName>
    </submittedName>
</protein>